<evidence type="ECO:0000313" key="2">
    <source>
        <dbReference type="Proteomes" id="UP000054248"/>
    </source>
</evidence>
<protein>
    <submittedName>
        <fullName evidence="1">Uncharacterized protein</fullName>
    </submittedName>
</protein>
<organism evidence="1 2">
    <name type="scientific">Tulasnella calospora MUT 4182</name>
    <dbReference type="NCBI Taxonomy" id="1051891"/>
    <lineage>
        <taxon>Eukaryota</taxon>
        <taxon>Fungi</taxon>
        <taxon>Dikarya</taxon>
        <taxon>Basidiomycota</taxon>
        <taxon>Agaricomycotina</taxon>
        <taxon>Agaricomycetes</taxon>
        <taxon>Cantharellales</taxon>
        <taxon>Tulasnellaceae</taxon>
        <taxon>Tulasnella</taxon>
    </lineage>
</organism>
<evidence type="ECO:0000313" key="1">
    <source>
        <dbReference type="EMBL" id="KIO27268.1"/>
    </source>
</evidence>
<dbReference type="AlphaFoldDB" id="A0A0C3L0Q7"/>
<dbReference type="HOGENOM" id="CLU_3070431_0_0_1"/>
<accession>A0A0C3L0Q7</accession>
<keyword evidence="2" id="KW-1185">Reference proteome</keyword>
<reference evidence="2" key="2">
    <citation type="submission" date="2015-01" db="EMBL/GenBank/DDBJ databases">
        <title>Evolutionary Origins and Diversification of the Mycorrhizal Mutualists.</title>
        <authorList>
            <consortium name="DOE Joint Genome Institute"/>
            <consortium name="Mycorrhizal Genomics Consortium"/>
            <person name="Kohler A."/>
            <person name="Kuo A."/>
            <person name="Nagy L.G."/>
            <person name="Floudas D."/>
            <person name="Copeland A."/>
            <person name="Barry K.W."/>
            <person name="Cichocki N."/>
            <person name="Veneault-Fourrey C."/>
            <person name="LaButti K."/>
            <person name="Lindquist E.A."/>
            <person name="Lipzen A."/>
            <person name="Lundell T."/>
            <person name="Morin E."/>
            <person name="Murat C."/>
            <person name="Riley R."/>
            <person name="Ohm R."/>
            <person name="Sun H."/>
            <person name="Tunlid A."/>
            <person name="Henrissat B."/>
            <person name="Grigoriev I.V."/>
            <person name="Hibbett D.S."/>
            <person name="Martin F."/>
        </authorList>
    </citation>
    <scope>NUCLEOTIDE SEQUENCE [LARGE SCALE GENOMIC DNA]</scope>
    <source>
        <strain evidence="2">MUT 4182</strain>
    </source>
</reference>
<dbReference type="Proteomes" id="UP000054248">
    <property type="component" value="Unassembled WGS sequence"/>
</dbReference>
<dbReference type="EMBL" id="KN823011">
    <property type="protein sequence ID" value="KIO27268.1"/>
    <property type="molecule type" value="Genomic_DNA"/>
</dbReference>
<sequence>MRDQQRLASSYRNLPRPAENCIHSSDGAVLYRLSRLCVLTPNSLNSQEALPRP</sequence>
<gene>
    <name evidence="1" type="ORF">M407DRAFT_192741</name>
</gene>
<proteinExistence type="predicted"/>
<reference evidence="1 2" key="1">
    <citation type="submission" date="2014-04" db="EMBL/GenBank/DDBJ databases">
        <authorList>
            <consortium name="DOE Joint Genome Institute"/>
            <person name="Kuo A."/>
            <person name="Girlanda M."/>
            <person name="Perotto S."/>
            <person name="Kohler A."/>
            <person name="Nagy L.G."/>
            <person name="Floudas D."/>
            <person name="Copeland A."/>
            <person name="Barry K.W."/>
            <person name="Cichocki N."/>
            <person name="Veneault-Fourrey C."/>
            <person name="LaButti K."/>
            <person name="Lindquist E.A."/>
            <person name="Lipzen A."/>
            <person name="Lundell T."/>
            <person name="Morin E."/>
            <person name="Murat C."/>
            <person name="Sun H."/>
            <person name="Tunlid A."/>
            <person name="Henrissat B."/>
            <person name="Grigoriev I.V."/>
            <person name="Hibbett D.S."/>
            <person name="Martin F."/>
            <person name="Nordberg H.P."/>
            <person name="Cantor M.N."/>
            <person name="Hua S.X."/>
        </authorList>
    </citation>
    <scope>NUCLEOTIDE SEQUENCE [LARGE SCALE GENOMIC DNA]</scope>
    <source>
        <strain evidence="1 2">MUT 4182</strain>
    </source>
</reference>
<name>A0A0C3L0Q7_9AGAM</name>